<dbReference type="Pfam" id="PF13968">
    <property type="entry name" value="DUF4220"/>
    <property type="match status" value="1"/>
</dbReference>
<dbReference type="AlphaFoldDB" id="A0AA88UZ69"/>
<protein>
    <recommendedName>
        <fullName evidence="2">DUF4220 domain-containing protein</fullName>
    </recommendedName>
</protein>
<evidence type="ECO:0000313" key="4">
    <source>
        <dbReference type="Proteomes" id="UP001188597"/>
    </source>
</evidence>
<feature type="transmembrane region" description="Helical" evidence="1">
    <location>
        <begin position="127"/>
        <end position="148"/>
    </location>
</feature>
<dbReference type="Proteomes" id="UP001188597">
    <property type="component" value="Unassembled WGS sequence"/>
</dbReference>
<dbReference type="Pfam" id="PF04578">
    <property type="entry name" value="DUF594"/>
    <property type="match status" value="1"/>
</dbReference>
<gene>
    <name evidence="3" type="ORF">RJ639_024048</name>
</gene>
<keyword evidence="1" id="KW-0472">Membrane</keyword>
<organism evidence="3 4">
    <name type="scientific">Escallonia herrerae</name>
    <dbReference type="NCBI Taxonomy" id="1293975"/>
    <lineage>
        <taxon>Eukaryota</taxon>
        <taxon>Viridiplantae</taxon>
        <taxon>Streptophyta</taxon>
        <taxon>Embryophyta</taxon>
        <taxon>Tracheophyta</taxon>
        <taxon>Spermatophyta</taxon>
        <taxon>Magnoliopsida</taxon>
        <taxon>eudicotyledons</taxon>
        <taxon>Gunneridae</taxon>
        <taxon>Pentapetalae</taxon>
        <taxon>asterids</taxon>
        <taxon>campanulids</taxon>
        <taxon>Escalloniales</taxon>
        <taxon>Escalloniaceae</taxon>
        <taxon>Escallonia</taxon>
    </lineage>
</organism>
<name>A0AA88UZ69_9ASTE</name>
<dbReference type="PANTHER" id="PTHR31325">
    <property type="entry name" value="OS01G0798800 PROTEIN-RELATED"/>
    <property type="match status" value="1"/>
</dbReference>
<comment type="caution">
    <text evidence="3">The sequence shown here is derived from an EMBL/GenBank/DDBJ whole genome shotgun (WGS) entry which is preliminary data.</text>
</comment>
<evidence type="ECO:0000259" key="2">
    <source>
        <dbReference type="Pfam" id="PF13968"/>
    </source>
</evidence>
<feature type="transmembrane region" description="Helical" evidence="1">
    <location>
        <begin position="160"/>
        <end position="191"/>
    </location>
</feature>
<reference evidence="3" key="1">
    <citation type="submission" date="2022-12" db="EMBL/GenBank/DDBJ databases">
        <title>Draft genome assemblies for two species of Escallonia (Escalloniales).</title>
        <authorList>
            <person name="Chanderbali A."/>
            <person name="Dervinis C."/>
            <person name="Anghel I."/>
            <person name="Soltis D."/>
            <person name="Soltis P."/>
            <person name="Zapata F."/>
        </authorList>
    </citation>
    <scope>NUCLEOTIDE SEQUENCE</scope>
    <source>
        <strain evidence="3">UCBG64.0493</strain>
        <tissue evidence="3">Leaf</tissue>
    </source>
</reference>
<dbReference type="InterPro" id="IPR007658">
    <property type="entry name" value="DUF594"/>
</dbReference>
<accession>A0AA88UZ69</accession>
<keyword evidence="1" id="KW-0812">Transmembrane</keyword>
<proteinExistence type="predicted"/>
<keyword evidence="4" id="KW-1185">Reference proteome</keyword>
<keyword evidence="1" id="KW-1133">Transmembrane helix</keyword>
<evidence type="ECO:0000256" key="1">
    <source>
        <dbReference type="SAM" id="Phobius"/>
    </source>
</evidence>
<dbReference type="EMBL" id="JAVXUP010003541">
    <property type="protein sequence ID" value="KAK2998686.1"/>
    <property type="molecule type" value="Genomic_DNA"/>
</dbReference>
<evidence type="ECO:0000313" key="3">
    <source>
        <dbReference type="EMBL" id="KAK2998686.1"/>
    </source>
</evidence>
<feature type="domain" description="DUF4220" evidence="2">
    <location>
        <begin position="1"/>
        <end position="222"/>
    </location>
</feature>
<sequence length="434" mass="50053">MFVAGVIKYGERTWVLWAANSVFPRPRFPLKYMLRYRAHTLDQVEDKYPNVKLLVTSDYLLQILDSTKEYGAPGYGWTESTMRTLYEVIMGSSAKTIDIFRLIEIQLGLTYDMFYTKAASIYCTAGCLLRSISFICMVTVLVTFSMIRKGAEYSKVDVDITYLLLVAAVLLEVYGLTVMISSEWMILWMVGHRKILQLRLRVLAPFTVYNLKGRWSGVVGQLVCPSFDQKKPPVMVVLGHRSLKPPLMVVVRHRIVKLLGMGYFVFRIFCRQSYVHDFDVMKIVIIKWVRERVGILGVRHPFKTVEPVGTNHFITALRERERRGRGSISLESYDPHLIMVIMDKITNEIIGKDNKWEILSELWAELLCHGAARCPLNHHYENIRRGGEFLTHVWLLLTWHGLTDLDSLALHFLQRCASQAVRHMDSRSKDAGEI</sequence>
<dbReference type="InterPro" id="IPR025315">
    <property type="entry name" value="DUF4220"/>
</dbReference>